<dbReference type="STRING" id="337451.A0A443PA38"/>
<dbReference type="GO" id="GO:0046983">
    <property type="term" value="F:protein dimerization activity"/>
    <property type="evidence" value="ECO:0007669"/>
    <property type="project" value="InterPro"/>
</dbReference>
<name>A0A443PA38_9MAGN</name>
<sequence>MGNFLELLKVIAEQNESIKRVVLDNAPENLKLTSPKIQKDIVSAAALETTQDIISELGDAPFALLVDESRDISMKEQMAVVIRYVDMQGCVIKRFLAIEHVTNITAQSLKAAVEAIFCTHGLSLTHLHGQGYDGASNMRGELNGLKTLIMNANPTAFYVHCFAHQLQLTLIAVAKKHQPIAQFFDSVSHVLNVVGGSSKRNDMLKYIQAAKVCEALDNGELESGRGLNQETSLKRPGDTRWGSHYDTLLNLILMFSSVVDVLEIIAEDHTSEHMGFACNLVLQLESFDFVFKMHLMRDIMGVTDELSKTLQRKDQDIVNAMELVRISKERLQMMRDDGWDCLLSEVYSFCDKNEIIIPNMDDLFVDRKRSRRKAEVTNLHYFRVEIFLTTIDKQLQELNRRFNEVNTELLLCVASLDPKGSFSAFDKEKLICLSQFYPVDFSDSDRVKLSNQLATYIIDMWTNSKFSEVKGISGLAQKMVETKKDIVYPFVYLLLKLALTLPVATASVERAFSAISIVKNRLRNRMADEWMNDCLLLYIENDIFNSIDDERIMQRFQNMKNRRGQL</sequence>
<proteinExistence type="predicted"/>
<evidence type="ECO:0000259" key="1">
    <source>
        <dbReference type="Pfam" id="PF05699"/>
    </source>
</evidence>
<dbReference type="InterPro" id="IPR012337">
    <property type="entry name" value="RNaseH-like_sf"/>
</dbReference>
<dbReference type="Proteomes" id="UP000283530">
    <property type="component" value="Unassembled WGS sequence"/>
</dbReference>
<gene>
    <name evidence="3" type="ORF">CKAN_01657000</name>
</gene>
<feature type="domain" description="HAT C-terminal dimerisation" evidence="1">
    <location>
        <begin position="488"/>
        <end position="542"/>
    </location>
</feature>
<dbReference type="PANTHER" id="PTHR11697">
    <property type="entry name" value="GENERAL TRANSCRIPTION FACTOR 2-RELATED ZINC FINGER PROTEIN"/>
    <property type="match status" value="1"/>
</dbReference>
<accession>A0A443PA38</accession>
<dbReference type="EMBL" id="QPKB01000006">
    <property type="protein sequence ID" value="RWR87619.1"/>
    <property type="molecule type" value="Genomic_DNA"/>
</dbReference>
<dbReference type="PANTHER" id="PTHR11697:SF230">
    <property type="entry name" value="ZINC FINGER, MYM DOMAIN CONTAINING 1"/>
    <property type="match status" value="1"/>
</dbReference>
<evidence type="ECO:0000313" key="3">
    <source>
        <dbReference type="EMBL" id="RWR87619.1"/>
    </source>
</evidence>
<dbReference type="InterPro" id="IPR008906">
    <property type="entry name" value="HATC_C_dom"/>
</dbReference>
<protein>
    <submittedName>
        <fullName evidence="3">Zinc finger MYM-type protein 1-like protein</fullName>
    </submittedName>
</protein>
<dbReference type="SUPFAM" id="SSF53098">
    <property type="entry name" value="Ribonuclease H-like"/>
    <property type="match status" value="1"/>
</dbReference>
<dbReference type="OrthoDB" id="118159at2759"/>
<dbReference type="InterPro" id="IPR025398">
    <property type="entry name" value="DUF4371"/>
</dbReference>
<comment type="caution">
    <text evidence="3">The sequence shown here is derived from an EMBL/GenBank/DDBJ whole genome shotgun (WGS) entry which is preliminary data.</text>
</comment>
<reference evidence="3 4" key="1">
    <citation type="journal article" date="2019" name="Nat. Plants">
        <title>Stout camphor tree genome fills gaps in understanding of flowering plant genome evolution.</title>
        <authorList>
            <person name="Chaw S.M."/>
            <person name="Liu Y.C."/>
            <person name="Wu Y.W."/>
            <person name="Wang H.Y."/>
            <person name="Lin C.I."/>
            <person name="Wu C.S."/>
            <person name="Ke H.M."/>
            <person name="Chang L.Y."/>
            <person name="Hsu C.Y."/>
            <person name="Yang H.T."/>
            <person name="Sudianto E."/>
            <person name="Hsu M.H."/>
            <person name="Wu K.P."/>
            <person name="Wang L.N."/>
            <person name="Leebens-Mack J.H."/>
            <person name="Tsai I.J."/>
        </authorList>
    </citation>
    <scope>NUCLEOTIDE SEQUENCE [LARGE SCALE GENOMIC DNA]</scope>
    <source>
        <strain evidence="4">cv. Chaw 1501</strain>
        <tissue evidence="3">Young leaves</tissue>
    </source>
</reference>
<keyword evidence="4" id="KW-1185">Reference proteome</keyword>
<evidence type="ECO:0000259" key="2">
    <source>
        <dbReference type="Pfam" id="PF14291"/>
    </source>
</evidence>
<dbReference type="InterPro" id="IPR055298">
    <property type="entry name" value="AtLOH3-like"/>
</dbReference>
<dbReference type="Pfam" id="PF14291">
    <property type="entry name" value="DUF4371"/>
    <property type="match status" value="1"/>
</dbReference>
<organism evidence="3 4">
    <name type="scientific">Cinnamomum micranthum f. kanehirae</name>
    <dbReference type="NCBI Taxonomy" id="337451"/>
    <lineage>
        <taxon>Eukaryota</taxon>
        <taxon>Viridiplantae</taxon>
        <taxon>Streptophyta</taxon>
        <taxon>Embryophyta</taxon>
        <taxon>Tracheophyta</taxon>
        <taxon>Spermatophyta</taxon>
        <taxon>Magnoliopsida</taxon>
        <taxon>Magnoliidae</taxon>
        <taxon>Laurales</taxon>
        <taxon>Lauraceae</taxon>
        <taxon>Cinnamomum</taxon>
    </lineage>
</organism>
<feature type="domain" description="DUF4371" evidence="2">
    <location>
        <begin position="2"/>
        <end position="144"/>
    </location>
</feature>
<dbReference type="AlphaFoldDB" id="A0A443PA38"/>
<evidence type="ECO:0000313" key="4">
    <source>
        <dbReference type="Proteomes" id="UP000283530"/>
    </source>
</evidence>
<dbReference type="Pfam" id="PF05699">
    <property type="entry name" value="Dimer_Tnp_hAT"/>
    <property type="match status" value="1"/>
</dbReference>